<dbReference type="InterPro" id="IPR048535">
    <property type="entry name" value="RRN6_beta-prop"/>
</dbReference>
<evidence type="ECO:0000259" key="4">
    <source>
        <dbReference type="Pfam" id="PF20639"/>
    </source>
</evidence>
<dbReference type="AlphaFoldDB" id="A0A9N9VUT6"/>
<evidence type="ECO:0000313" key="6">
    <source>
        <dbReference type="Proteomes" id="UP000696573"/>
    </source>
</evidence>
<keyword evidence="6" id="KW-1185">Reference proteome</keyword>
<feature type="compositionally biased region" description="Polar residues" evidence="2">
    <location>
        <begin position="953"/>
        <end position="986"/>
    </location>
</feature>
<keyword evidence="1" id="KW-0175">Coiled coil</keyword>
<feature type="compositionally biased region" description="Low complexity" evidence="2">
    <location>
        <begin position="828"/>
        <end position="837"/>
    </location>
</feature>
<dbReference type="InterPro" id="IPR019350">
    <property type="entry name" value="RNA_pol_I-sp_TIF_RRN6-like"/>
</dbReference>
<dbReference type="Pfam" id="PF20639">
    <property type="entry name" value="Rrn6_K-rich"/>
    <property type="match status" value="1"/>
</dbReference>
<evidence type="ECO:0000256" key="1">
    <source>
        <dbReference type="SAM" id="Coils"/>
    </source>
</evidence>
<dbReference type="InterPro" id="IPR048536">
    <property type="entry name" value="Rrn6_K-rich"/>
</dbReference>
<dbReference type="Pfam" id="PF10214">
    <property type="entry name" value="Rrn6_beta-prop"/>
    <property type="match status" value="1"/>
</dbReference>
<feature type="region of interest" description="Disordered" evidence="2">
    <location>
        <begin position="822"/>
        <end position="853"/>
    </location>
</feature>
<evidence type="ECO:0008006" key="7">
    <source>
        <dbReference type="Google" id="ProtNLM"/>
    </source>
</evidence>
<feature type="domain" description="RRN6 K-rich C-terminal" evidence="4">
    <location>
        <begin position="880"/>
        <end position="1005"/>
    </location>
</feature>
<organism evidence="5 6">
    <name type="scientific">Clonostachys rhizophaga</name>
    <dbReference type="NCBI Taxonomy" id="160324"/>
    <lineage>
        <taxon>Eukaryota</taxon>
        <taxon>Fungi</taxon>
        <taxon>Dikarya</taxon>
        <taxon>Ascomycota</taxon>
        <taxon>Pezizomycotina</taxon>
        <taxon>Sordariomycetes</taxon>
        <taxon>Hypocreomycetidae</taxon>
        <taxon>Hypocreales</taxon>
        <taxon>Bionectriaceae</taxon>
        <taxon>Clonostachys</taxon>
    </lineage>
</organism>
<evidence type="ECO:0000259" key="3">
    <source>
        <dbReference type="Pfam" id="PF10214"/>
    </source>
</evidence>
<evidence type="ECO:0000256" key="2">
    <source>
        <dbReference type="SAM" id="MobiDB-lite"/>
    </source>
</evidence>
<protein>
    <recommendedName>
        <fullName evidence="7">RNA polymerase I-specific transcription initiation factor RRN6-like protein</fullName>
    </recommendedName>
</protein>
<comment type="caution">
    <text evidence="5">The sequence shown here is derived from an EMBL/GenBank/DDBJ whole genome shotgun (WGS) entry which is preliminary data.</text>
</comment>
<dbReference type="PANTHER" id="PTHR28221">
    <property type="entry name" value="RNA POLYMERASE I-SPECIFIC TRANSCRIPTION INITIATION FACTOR RRN6"/>
    <property type="match status" value="1"/>
</dbReference>
<feature type="coiled-coil region" evidence="1">
    <location>
        <begin position="902"/>
        <end position="929"/>
    </location>
</feature>
<gene>
    <name evidence="5" type="ORF">CRHIZ90672A_00002289</name>
</gene>
<reference evidence="5" key="1">
    <citation type="submission" date="2021-10" db="EMBL/GenBank/DDBJ databases">
        <authorList>
            <person name="Piombo E."/>
        </authorList>
    </citation>
    <scope>NUCLEOTIDE SEQUENCE</scope>
</reference>
<dbReference type="Proteomes" id="UP000696573">
    <property type="component" value="Unassembled WGS sequence"/>
</dbReference>
<feature type="compositionally biased region" description="Basic residues" evidence="2">
    <location>
        <begin position="994"/>
        <end position="1006"/>
    </location>
</feature>
<feature type="domain" description="RRN6 beta-propeller" evidence="3">
    <location>
        <begin position="117"/>
        <end position="502"/>
    </location>
</feature>
<feature type="region of interest" description="Disordered" evidence="2">
    <location>
        <begin position="943"/>
        <end position="1006"/>
    </location>
</feature>
<dbReference type="OrthoDB" id="4090074at2759"/>
<name>A0A9N9VUT6_9HYPO</name>
<accession>A0A9N9VUT6</accession>
<sequence>MAEARRFADRKYGQAGRLTYIPQDIPNGNVGALHTSRCTSDLPYFKFLGKPAELYPPSRSKLSGQNVSRLGVERNIHKRWLLKSHPEAFLGNSVVSGLLTENIDRFQKLDDTLSSRPLLVMAEMVDWSQPARPVNVPVLAAVTGEAGELLRLARIEDSKWKWDEDEHSILHLSVIDPVDQDDELIWESDGLPISQVKYVSSAGSRYEAIRWIIVQKETSTVIMQPEYQPIPLSTARNTSSGQRQSSSRIKANPILTLWHHETGGNAHADVTFNVPADSSPPQLCVIDECGYWTLWNIHGKLGRTATTLRLTPYKCGHIWEGSLGEIPAVPLYPAEVHGALFIGSTDVVDITNDPFAGFESEHGQTLRSRHLLLWNRERLNIVDVEANQMFVQVPDFSSATSNFGHIVDVQMSPANRRHIFVMTERFIVWIDVFPSDTQSDQVFTPSIILTCPHSSVAKQGMRMNISHTTTDEQDNIMIAVCSSEDLQLELLWFTLTPEKGLSKWHSQLTQLPRPDSNRAQSNFQTFILHPVLLESLTPGQGVGSLYLSNGCQFYQGMILGRDLSVKYCICFSIQDPTLEVTLPTTRLEWTPQDQNRRWRKKRIKLLRHMGDKFILPDSMSYMDMQLLDSHPQARSAAQTRAHTGRDLNAAHGPISLRFDTIARHIRMSLLRYSDQDSSGLPAALIDSVQNTIQQGLSSGRLPLFTWLDINNGLDEVAIDRSGTGEATYEDLEALVAKFGDEAVITQLRCKRPGAPPPAVGWWSQPRDQLSRIWLEPLREKMSRKELALRHNWITELGKELFLATQGTAVQDVPLFGTMATQESQAETLPPASIRSSPLPSPIPSSSPIMSRAPDSDAAIQRLRLLAPSVQPGKLGASKPASVLSYWPVERGVDPSHYTSSVLLASESQHDEAKQRLQKIEAKRRSMAEKYKRPALMRKELLSSQAEDSGGLPSLQTGHKQIPMSSQDVPASSQSQGPMGFTMSQPVSGVFGERKKTKKPKKKSGFR</sequence>
<dbReference type="PANTHER" id="PTHR28221:SF2">
    <property type="entry name" value="RNA POLYMERASE I-SPECIFIC TRANSCRIPTION INITIATION FACTOR RRN6"/>
    <property type="match status" value="1"/>
</dbReference>
<dbReference type="EMBL" id="CABFNQ020000744">
    <property type="protein sequence ID" value="CAH0032109.1"/>
    <property type="molecule type" value="Genomic_DNA"/>
</dbReference>
<proteinExistence type="predicted"/>
<evidence type="ECO:0000313" key="5">
    <source>
        <dbReference type="EMBL" id="CAH0032109.1"/>
    </source>
</evidence>